<dbReference type="PANTHER" id="PTHR43409">
    <property type="entry name" value="ANAEROBIC MAGNESIUM-PROTOPORPHYRIN IX MONOMETHYL ESTER CYCLASE-RELATED"/>
    <property type="match status" value="1"/>
</dbReference>
<accession>A0ABN1EHR8</accession>
<dbReference type="SMART" id="SM00729">
    <property type="entry name" value="Elp3"/>
    <property type="match status" value="1"/>
</dbReference>
<dbReference type="SUPFAM" id="SSF102114">
    <property type="entry name" value="Radical SAM enzymes"/>
    <property type="match status" value="1"/>
</dbReference>
<dbReference type="PROSITE" id="PS51918">
    <property type="entry name" value="RADICAL_SAM"/>
    <property type="match status" value="1"/>
</dbReference>
<evidence type="ECO:0000256" key="4">
    <source>
        <dbReference type="ARBA" id="ARBA00023004"/>
    </source>
</evidence>
<feature type="domain" description="Radical SAM core" evidence="7">
    <location>
        <begin position="162"/>
        <end position="380"/>
    </location>
</feature>
<dbReference type="InterPro" id="IPR006638">
    <property type="entry name" value="Elp3/MiaA/NifB-like_rSAM"/>
</dbReference>
<evidence type="ECO:0000256" key="3">
    <source>
        <dbReference type="ARBA" id="ARBA00022723"/>
    </source>
</evidence>
<dbReference type="Gene3D" id="3.80.30.20">
    <property type="entry name" value="tm_1862 like domain"/>
    <property type="match status" value="1"/>
</dbReference>
<dbReference type="InterPro" id="IPR006158">
    <property type="entry name" value="Cobalamin-bd"/>
</dbReference>
<dbReference type="Pfam" id="PF04055">
    <property type="entry name" value="Radical_SAM"/>
    <property type="match status" value="1"/>
</dbReference>
<dbReference type="CDD" id="cd01335">
    <property type="entry name" value="Radical_SAM"/>
    <property type="match status" value="1"/>
</dbReference>
<dbReference type="SFLD" id="SFLDF00303">
    <property type="entry name" value="hopanoid_C2-methyltransferase"/>
    <property type="match status" value="1"/>
</dbReference>
<evidence type="ECO:0000256" key="5">
    <source>
        <dbReference type="ARBA" id="ARBA00023014"/>
    </source>
</evidence>
<evidence type="ECO:0000313" key="9">
    <source>
        <dbReference type="Proteomes" id="UP001499951"/>
    </source>
</evidence>
<comment type="caution">
    <text evidence="8">The sequence shown here is derived from an EMBL/GenBank/DDBJ whole genome shotgun (WGS) entry which is preliminary data.</text>
</comment>
<organism evidence="8 9">
    <name type="scientific">Rhizomicrobium electricum</name>
    <dbReference type="NCBI Taxonomy" id="480070"/>
    <lineage>
        <taxon>Bacteria</taxon>
        <taxon>Pseudomonadati</taxon>
        <taxon>Pseudomonadota</taxon>
        <taxon>Alphaproteobacteria</taxon>
        <taxon>Micropepsales</taxon>
        <taxon>Micropepsaceae</taxon>
        <taxon>Rhizomicrobium</taxon>
    </lineage>
</organism>
<dbReference type="SFLD" id="SFLDG01123">
    <property type="entry name" value="methyltransferase_(Class_B)"/>
    <property type="match status" value="1"/>
</dbReference>
<dbReference type="InterPro" id="IPR034530">
    <property type="entry name" value="HpnP-like"/>
</dbReference>
<evidence type="ECO:0000259" key="6">
    <source>
        <dbReference type="PROSITE" id="PS51332"/>
    </source>
</evidence>
<keyword evidence="4" id="KW-0408">Iron</keyword>
<reference evidence="8 9" key="1">
    <citation type="journal article" date="2019" name="Int. J. Syst. Evol. Microbiol.">
        <title>The Global Catalogue of Microorganisms (GCM) 10K type strain sequencing project: providing services to taxonomists for standard genome sequencing and annotation.</title>
        <authorList>
            <consortium name="The Broad Institute Genomics Platform"/>
            <consortium name="The Broad Institute Genome Sequencing Center for Infectious Disease"/>
            <person name="Wu L."/>
            <person name="Ma J."/>
        </authorList>
    </citation>
    <scope>NUCLEOTIDE SEQUENCE [LARGE SCALE GENOMIC DNA]</scope>
    <source>
        <strain evidence="8 9">JCM 15089</strain>
    </source>
</reference>
<keyword evidence="2" id="KW-0949">S-adenosyl-L-methionine</keyword>
<dbReference type="PROSITE" id="PS51332">
    <property type="entry name" value="B12_BINDING"/>
    <property type="match status" value="1"/>
</dbReference>
<comment type="cofactor">
    <cofactor evidence="1">
        <name>[4Fe-4S] cluster</name>
        <dbReference type="ChEBI" id="CHEBI:49883"/>
    </cofactor>
</comment>
<keyword evidence="3" id="KW-0479">Metal-binding</keyword>
<dbReference type="SFLD" id="SFLDS00029">
    <property type="entry name" value="Radical_SAM"/>
    <property type="match status" value="1"/>
</dbReference>
<name>A0ABN1EHR8_9PROT</name>
<dbReference type="InterPro" id="IPR058240">
    <property type="entry name" value="rSAM_sf"/>
</dbReference>
<keyword evidence="5" id="KW-0411">Iron-sulfur</keyword>
<evidence type="ECO:0000259" key="7">
    <source>
        <dbReference type="PROSITE" id="PS51918"/>
    </source>
</evidence>
<protein>
    <submittedName>
        <fullName evidence="8">B12-binding domain-containing radical SAM protein</fullName>
    </submittedName>
</protein>
<dbReference type="InterPro" id="IPR007197">
    <property type="entry name" value="rSAM"/>
</dbReference>
<keyword evidence="9" id="KW-1185">Reference proteome</keyword>
<dbReference type="SFLD" id="SFLDG01082">
    <property type="entry name" value="B12-binding_domain_containing"/>
    <property type="match status" value="1"/>
</dbReference>
<dbReference type="InterPro" id="IPR023404">
    <property type="entry name" value="rSAM_horseshoe"/>
</dbReference>
<dbReference type="Pfam" id="PF13282">
    <property type="entry name" value="DUF4070"/>
    <property type="match status" value="1"/>
</dbReference>
<dbReference type="PANTHER" id="PTHR43409:SF3">
    <property type="entry name" value="HYPOTHETICAL METHYLTRANSFERASE"/>
    <property type="match status" value="1"/>
</dbReference>
<evidence type="ECO:0000256" key="2">
    <source>
        <dbReference type="ARBA" id="ARBA00022691"/>
    </source>
</evidence>
<evidence type="ECO:0000313" key="8">
    <source>
        <dbReference type="EMBL" id="GAA0566840.1"/>
    </source>
</evidence>
<gene>
    <name evidence="8" type="ORF">GCM10008942_14170</name>
</gene>
<dbReference type="EMBL" id="BAAADD010000003">
    <property type="protein sequence ID" value="GAA0566840.1"/>
    <property type="molecule type" value="Genomic_DNA"/>
</dbReference>
<dbReference type="InterPro" id="IPR051198">
    <property type="entry name" value="BchE-like"/>
</dbReference>
<dbReference type="InterPro" id="IPR025274">
    <property type="entry name" value="DUF4070"/>
</dbReference>
<dbReference type="Proteomes" id="UP001499951">
    <property type="component" value="Unassembled WGS sequence"/>
</dbReference>
<dbReference type="Pfam" id="PF02310">
    <property type="entry name" value="B12-binding"/>
    <property type="match status" value="1"/>
</dbReference>
<sequence>MRLLLINPRVPESFWSFKWAVNDILPGKRALNPPLGIATVAALTPTHWDVEIVDENVESVPLAPKADIIGITGMGVQEPRQKELIQYYRDHGYFVVVGGSNASLCPEKYEGIADAVVAGEGEYIWPEFCRDFEAGHPKPLYRETGTVNLADSPVPRFDLLKLKLYANATVQYSRGCPYTCEFCDIIVMFGRKPRMKSPAQIGRELDVLKGLGITSIFFVDDNMIGNKKEAKKLFAYLADWQTRNGRPFSFGTEVSINLSQDEELMSLMKAANFNWVFIGIESPDPASLKETGKSQNLREDLLTSVRRIYSRGMEVLAGFIIGFDNDSEATFEQQYRFITDSGIQTAMIGRLAALPKTPLYERLEREGRLRQVADESDNTSVSSNVIHKTMSDETIARLYADVYRRLLTDDGIATRIKNKLAYMGKTGYRGGYTLAETLGLFWRLISKGLIPGGPSRLWHFFRTWPLTKPHLVPTMIADWIAGLSMRKYAADNLWCTFGDDLHLIENARAKIGRYVEQGQVWIGRQYAGLPSLNIRLDDALSFAAVRKARPQLRKLLKQSRTRILLAADTLPLERLDDLEKLLKRLSQYGDRVFLQISEVTRERLTIDLSAFQLVLVPKG</sequence>
<feature type="domain" description="B12-binding" evidence="6">
    <location>
        <begin position="53"/>
        <end position="139"/>
    </location>
</feature>
<proteinExistence type="predicted"/>
<evidence type="ECO:0000256" key="1">
    <source>
        <dbReference type="ARBA" id="ARBA00001966"/>
    </source>
</evidence>
<dbReference type="Gene3D" id="3.40.50.280">
    <property type="entry name" value="Cobalamin-binding domain"/>
    <property type="match status" value="1"/>
</dbReference>
<dbReference type="RefSeq" id="WP_166933101.1">
    <property type="nucleotide sequence ID" value="NZ_BAAADD010000003.1"/>
</dbReference>
<dbReference type="InterPro" id="IPR034466">
    <property type="entry name" value="Methyltransferase_Class_B"/>
</dbReference>